<dbReference type="PROSITE" id="PS50262">
    <property type="entry name" value="G_PROTEIN_RECEP_F1_2"/>
    <property type="match status" value="1"/>
</dbReference>
<comment type="subcellular location">
    <subcellularLocation>
        <location evidence="1">Membrane</location>
        <topology evidence="1">Multi-pass membrane protein</topology>
    </subcellularLocation>
</comment>
<dbReference type="SUPFAM" id="SSF81321">
    <property type="entry name" value="Family A G protein-coupled receptor-like"/>
    <property type="match status" value="1"/>
</dbReference>
<dbReference type="FunFam" id="1.20.1070.10:FF:000219">
    <property type="entry name" value="Opsin 5-like 2"/>
    <property type="match status" value="1"/>
</dbReference>
<feature type="transmembrane region" description="Helical" evidence="12">
    <location>
        <begin position="182"/>
        <end position="211"/>
    </location>
</feature>
<dbReference type="EMBL" id="JAINUF010000006">
    <property type="protein sequence ID" value="KAJ8355523.1"/>
    <property type="molecule type" value="Genomic_DNA"/>
</dbReference>
<feature type="transmembrane region" description="Helical" evidence="12">
    <location>
        <begin position="131"/>
        <end position="151"/>
    </location>
</feature>
<evidence type="ECO:0000256" key="10">
    <source>
        <dbReference type="ARBA" id="ARBA00023170"/>
    </source>
</evidence>
<evidence type="ECO:0000256" key="7">
    <source>
        <dbReference type="ARBA" id="ARBA00022991"/>
    </source>
</evidence>
<comment type="caution">
    <text evidence="14">The sequence shown here is derived from an EMBL/GenBank/DDBJ whole genome shotgun (WGS) entry which is preliminary data.</text>
</comment>
<keyword evidence="3" id="KW-0716">Sensory transduction</keyword>
<keyword evidence="6 12" id="KW-1133">Transmembrane helix</keyword>
<evidence type="ECO:0000256" key="12">
    <source>
        <dbReference type="SAM" id="Phobius"/>
    </source>
</evidence>
<sequence>MDDYYSSKLSPVVDYGAGAFLVVVAMLSLVGNMLVLITAFKRRSHIKPPELLSVNLAVADLGAVVSMYPLAVTSSWSHRWVGGHLSCLYYGLMGFLFGVASIATLTATAVVRFVVSLSVQSPKEKISKRSVHVLVVCTWLYGLLWALLPLLGWGKYGPEAYGTACSLSWAELGAGGGHGSSFVFVIFSMVLVIPAAIIIVCYFGLALNMRLAYKSINNSNQIPNIVKTQRRLTLLAVLVSVGFIGCWTPQSAVNLWLVFHSGTSLPAEVVLLSCLFAKSSTVFNPLIYYLFSNTFKKEVRSLWSARRQVKAPAERGDAADGGLAHAGRAPLRGHRGLQSGFL</sequence>
<dbReference type="GO" id="GO:0009881">
    <property type="term" value="F:photoreceptor activity"/>
    <property type="evidence" value="ECO:0007669"/>
    <property type="project" value="UniProtKB-KW"/>
</dbReference>
<dbReference type="Pfam" id="PF00001">
    <property type="entry name" value="7tm_1"/>
    <property type="match status" value="1"/>
</dbReference>
<dbReference type="OrthoDB" id="7217071at2759"/>
<dbReference type="InterPro" id="IPR017452">
    <property type="entry name" value="GPCR_Rhodpsn_7TM"/>
</dbReference>
<dbReference type="GO" id="GO:0007602">
    <property type="term" value="P:phototransduction"/>
    <property type="evidence" value="ECO:0007669"/>
    <property type="project" value="UniProtKB-KW"/>
</dbReference>
<dbReference type="GO" id="GO:0016020">
    <property type="term" value="C:membrane"/>
    <property type="evidence" value="ECO:0007669"/>
    <property type="project" value="UniProtKB-SubCell"/>
</dbReference>
<feature type="transmembrane region" description="Helical" evidence="12">
    <location>
        <begin position="52"/>
        <end position="72"/>
    </location>
</feature>
<evidence type="ECO:0000256" key="5">
    <source>
        <dbReference type="ARBA" id="ARBA00022925"/>
    </source>
</evidence>
<protein>
    <recommendedName>
        <fullName evidence="13">G-protein coupled receptors family 1 profile domain-containing protein</fullName>
    </recommendedName>
</protein>
<keyword evidence="15" id="KW-1185">Reference proteome</keyword>
<keyword evidence="7" id="KW-0157">Chromophore</keyword>
<feature type="domain" description="G-protein coupled receptors family 1 profile" evidence="13">
    <location>
        <begin position="31"/>
        <end position="288"/>
    </location>
</feature>
<feature type="transmembrane region" description="Helical" evidence="12">
    <location>
        <begin position="92"/>
        <end position="119"/>
    </location>
</feature>
<dbReference type="InterPro" id="IPR000276">
    <property type="entry name" value="GPCR_Rhodpsn"/>
</dbReference>
<evidence type="ECO:0000256" key="4">
    <source>
        <dbReference type="ARBA" id="ARBA00022692"/>
    </source>
</evidence>
<dbReference type="InterPro" id="IPR027430">
    <property type="entry name" value="Retinal_BS"/>
</dbReference>
<keyword evidence="9 12" id="KW-0472">Membrane</keyword>
<keyword evidence="11" id="KW-0807">Transducer</keyword>
<evidence type="ECO:0000256" key="3">
    <source>
        <dbReference type="ARBA" id="ARBA00022606"/>
    </source>
</evidence>
<evidence type="ECO:0000256" key="11">
    <source>
        <dbReference type="ARBA" id="ARBA00023224"/>
    </source>
</evidence>
<dbReference type="PANTHER" id="PTHR24240">
    <property type="entry name" value="OPSIN"/>
    <property type="match status" value="1"/>
</dbReference>
<evidence type="ECO:0000313" key="14">
    <source>
        <dbReference type="EMBL" id="KAJ8355523.1"/>
    </source>
</evidence>
<name>A0A9Q1IWG8_SYNKA</name>
<keyword evidence="2" id="KW-0600">Photoreceptor protein</keyword>
<evidence type="ECO:0000256" key="1">
    <source>
        <dbReference type="ARBA" id="ARBA00004141"/>
    </source>
</evidence>
<keyword evidence="8" id="KW-0297">G-protein coupled receptor</keyword>
<evidence type="ECO:0000259" key="13">
    <source>
        <dbReference type="PROSITE" id="PS50262"/>
    </source>
</evidence>
<feature type="transmembrane region" description="Helical" evidence="12">
    <location>
        <begin position="270"/>
        <end position="291"/>
    </location>
</feature>
<feature type="transmembrane region" description="Helical" evidence="12">
    <location>
        <begin position="15"/>
        <end position="40"/>
    </location>
</feature>
<keyword evidence="5" id="KW-0681">Retinal protein</keyword>
<dbReference type="AlphaFoldDB" id="A0A9Q1IWG8"/>
<dbReference type="PROSITE" id="PS00238">
    <property type="entry name" value="OPSIN"/>
    <property type="match status" value="1"/>
</dbReference>
<accession>A0A9Q1IWG8</accession>
<dbReference type="PRINTS" id="PR00237">
    <property type="entry name" value="GPCRRHODOPSN"/>
</dbReference>
<proteinExistence type="predicted"/>
<gene>
    <name evidence="14" type="ORF">SKAU_G00183170</name>
</gene>
<dbReference type="Proteomes" id="UP001152622">
    <property type="component" value="Chromosome 6"/>
</dbReference>
<feature type="transmembrane region" description="Helical" evidence="12">
    <location>
        <begin position="232"/>
        <end position="250"/>
    </location>
</feature>
<reference evidence="14" key="1">
    <citation type="journal article" date="2023" name="Science">
        <title>Genome structures resolve the early diversification of teleost fishes.</title>
        <authorList>
            <person name="Parey E."/>
            <person name="Louis A."/>
            <person name="Montfort J."/>
            <person name="Bouchez O."/>
            <person name="Roques C."/>
            <person name="Iampietro C."/>
            <person name="Lluch J."/>
            <person name="Castinel A."/>
            <person name="Donnadieu C."/>
            <person name="Desvignes T."/>
            <person name="Floi Bucao C."/>
            <person name="Jouanno E."/>
            <person name="Wen M."/>
            <person name="Mejri S."/>
            <person name="Dirks R."/>
            <person name="Jansen H."/>
            <person name="Henkel C."/>
            <person name="Chen W.J."/>
            <person name="Zahm M."/>
            <person name="Cabau C."/>
            <person name="Klopp C."/>
            <person name="Thompson A.W."/>
            <person name="Robinson-Rechavi M."/>
            <person name="Braasch I."/>
            <person name="Lecointre G."/>
            <person name="Bobe J."/>
            <person name="Postlethwait J.H."/>
            <person name="Berthelot C."/>
            <person name="Roest Crollius H."/>
            <person name="Guiguen Y."/>
        </authorList>
    </citation>
    <scope>NUCLEOTIDE SEQUENCE</scope>
    <source>
        <strain evidence="14">WJC10195</strain>
    </source>
</reference>
<evidence type="ECO:0000256" key="6">
    <source>
        <dbReference type="ARBA" id="ARBA00022989"/>
    </source>
</evidence>
<keyword evidence="10" id="KW-0675">Receptor</keyword>
<dbReference type="GO" id="GO:0004930">
    <property type="term" value="F:G protein-coupled receptor activity"/>
    <property type="evidence" value="ECO:0007669"/>
    <property type="project" value="UniProtKB-KW"/>
</dbReference>
<dbReference type="InterPro" id="IPR050125">
    <property type="entry name" value="GPCR_opsins"/>
</dbReference>
<organism evidence="14 15">
    <name type="scientific">Synaphobranchus kaupii</name>
    <name type="common">Kaup's arrowtooth eel</name>
    <dbReference type="NCBI Taxonomy" id="118154"/>
    <lineage>
        <taxon>Eukaryota</taxon>
        <taxon>Metazoa</taxon>
        <taxon>Chordata</taxon>
        <taxon>Craniata</taxon>
        <taxon>Vertebrata</taxon>
        <taxon>Euteleostomi</taxon>
        <taxon>Actinopterygii</taxon>
        <taxon>Neopterygii</taxon>
        <taxon>Teleostei</taxon>
        <taxon>Anguilliformes</taxon>
        <taxon>Synaphobranchidae</taxon>
        <taxon>Synaphobranchus</taxon>
    </lineage>
</organism>
<evidence type="ECO:0000256" key="2">
    <source>
        <dbReference type="ARBA" id="ARBA00022543"/>
    </source>
</evidence>
<evidence type="ECO:0000256" key="8">
    <source>
        <dbReference type="ARBA" id="ARBA00023040"/>
    </source>
</evidence>
<evidence type="ECO:0000313" key="15">
    <source>
        <dbReference type="Proteomes" id="UP001152622"/>
    </source>
</evidence>
<dbReference type="Gene3D" id="1.20.1070.10">
    <property type="entry name" value="Rhodopsin 7-helix transmembrane proteins"/>
    <property type="match status" value="1"/>
</dbReference>
<evidence type="ECO:0000256" key="9">
    <source>
        <dbReference type="ARBA" id="ARBA00023136"/>
    </source>
</evidence>
<keyword evidence="4 12" id="KW-0812">Transmembrane</keyword>